<dbReference type="Proteomes" id="UP000004835">
    <property type="component" value="Unassembled WGS sequence"/>
</dbReference>
<dbReference type="Gene3D" id="3.40.50.1360">
    <property type="match status" value="1"/>
</dbReference>
<dbReference type="CDD" id="cd01399">
    <property type="entry name" value="GlcN6P_deaminase"/>
    <property type="match status" value="1"/>
</dbReference>
<reference evidence="4 5" key="1">
    <citation type="submission" date="2011-01" db="EMBL/GenBank/DDBJ databases">
        <authorList>
            <person name="Muzny D."/>
            <person name="Qin X."/>
            <person name="Deng J."/>
            <person name="Jiang H."/>
            <person name="Liu Y."/>
            <person name="Qu J."/>
            <person name="Song X.-Z."/>
            <person name="Zhang L."/>
            <person name="Thornton R."/>
            <person name="Coyle M."/>
            <person name="Francisco L."/>
            <person name="Jackson L."/>
            <person name="Javaid M."/>
            <person name="Korchina V."/>
            <person name="Kovar C."/>
            <person name="Mata R."/>
            <person name="Mathew T."/>
            <person name="Ngo R."/>
            <person name="Nguyen L."/>
            <person name="Nguyen N."/>
            <person name="Okwuonu G."/>
            <person name="Ongeri F."/>
            <person name="Pham C."/>
            <person name="Simmons D."/>
            <person name="Wilczek-Boney K."/>
            <person name="Hale W."/>
            <person name="Jakkamsetti A."/>
            <person name="Pham P."/>
            <person name="Ruth R."/>
            <person name="San Lucas F."/>
            <person name="Warren J."/>
            <person name="Zhang J."/>
            <person name="Zhao Z."/>
            <person name="Zhou C."/>
            <person name="Zhu D."/>
            <person name="Lee S."/>
            <person name="Bess C."/>
            <person name="Blankenburg K."/>
            <person name="Forbes L."/>
            <person name="Fu Q."/>
            <person name="Gubbala S."/>
            <person name="Hirani K."/>
            <person name="Jayaseelan J.C."/>
            <person name="Lara F."/>
            <person name="Munidasa M."/>
            <person name="Palculict T."/>
            <person name="Patil S."/>
            <person name="Pu L.-L."/>
            <person name="Saada N."/>
            <person name="Tang L."/>
            <person name="Weissenberger G."/>
            <person name="Zhu Y."/>
            <person name="Hemphill L."/>
            <person name="Shang Y."/>
            <person name="Youmans B."/>
            <person name="Ayvaz T."/>
            <person name="Ross M."/>
            <person name="Santibanez J."/>
            <person name="Aqrawi P."/>
            <person name="Gross S."/>
            <person name="Joshi V."/>
            <person name="Fowler G."/>
            <person name="Nazareth L."/>
            <person name="Reid J."/>
            <person name="Worley K."/>
            <person name="Petrosino J."/>
            <person name="Highlander S."/>
            <person name="Gibbs R."/>
        </authorList>
    </citation>
    <scope>NUCLEOTIDE SEQUENCE [LARGE SCALE GENOMIC DNA]</scope>
    <source>
        <strain evidence="4 5">ATCC 12755</strain>
    </source>
</reference>
<sequence length="243" mass="26784">MTMKVKYYVEANYQEVSKICAKLILDVLKEKPNGLYCFAGGDTPVGTLNIIAEAAINKEIDLSQAKFIELDEWVGIDPKNEGSCLSYLKRNLFNRVPIDLKQLHTFDPLADDLNEECKKADKFIEENGGLTLSLLGVGENGHLGFNEPGSSFEDKAHIVNLDESTQSVGKKYFSDEKVDRTKGITLGIGQLLQSGTMIVQASGAKKKSAIQQFLCGTITKECPVTSLWLHKDPVLVVDKEVVN</sequence>
<dbReference type="HOGENOM" id="CLU_049611_1_1_9"/>
<name>F0EF46_ENTCA</name>
<evidence type="ECO:0000313" key="5">
    <source>
        <dbReference type="Proteomes" id="UP000004835"/>
    </source>
</evidence>
<dbReference type="GO" id="GO:0005975">
    <property type="term" value="P:carbohydrate metabolic process"/>
    <property type="evidence" value="ECO:0007669"/>
    <property type="project" value="InterPro"/>
</dbReference>
<dbReference type="InterPro" id="IPR018321">
    <property type="entry name" value="Glucosamine6P_isomerase_CS"/>
</dbReference>
<dbReference type="PANTHER" id="PTHR11280">
    <property type="entry name" value="GLUCOSAMINE-6-PHOSPHATE ISOMERASE"/>
    <property type="match status" value="1"/>
</dbReference>
<evidence type="ECO:0000256" key="1">
    <source>
        <dbReference type="ARBA" id="ARBA00022801"/>
    </source>
</evidence>
<accession>F0EF46</accession>
<keyword evidence="1" id="KW-0378">Hydrolase</keyword>
<dbReference type="GO" id="GO:0042802">
    <property type="term" value="F:identical protein binding"/>
    <property type="evidence" value="ECO:0007669"/>
    <property type="project" value="TreeGrafter"/>
</dbReference>
<comment type="caution">
    <text evidence="4">The sequence shown here is derived from an EMBL/GenBank/DDBJ whole genome shotgun (WGS) entry which is preliminary data.</text>
</comment>
<feature type="domain" description="Glucosamine/galactosamine-6-phosphate isomerase" evidence="3">
    <location>
        <begin position="13"/>
        <end position="227"/>
    </location>
</feature>
<dbReference type="InterPro" id="IPR004547">
    <property type="entry name" value="Glucosamine6P_isomerase"/>
</dbReference>
<keyword evidence="2" id="KW-0119">Carbohydrate metabolism</keyword>
<dbReference type="SUPFAM" id="SSF100950">
    <property type="entry name" value="NagB/RpiA/CoA transferase-like"/>
    <property type="match status" value="1"/>
</dbReference>
<dbReference type="InterPro" id="IPR006148">
    <property type="entry name" value="Glc/Gal-6P_isomerase"/>
</dbReference>
<dbReference type="InterPro" id="IPR037171">
    <property type="entry name" value="NagB/RpiA_transferase-like"/>
</dbReference>
<dbReference type="PROSITE" id="PS01161">
    <property type="entry name" value="GLC_GALNAC_ISOMERASE"/>
    <property type="match status" value="1"/>
</dbReference>
<proteinExistence type="predicted"/>
<dbReference type="GO" id="GO:0004342">
    <property type="term" value="F:glucosamine-6-phosphate deaminase activity"/>
    <property type="evidence" value="ECO:0007669"/>
    <property type="project" value="InterPro"/>
</dbReference>
<dbReference type="GO" id="GO:0006046">
    <property type="term" value="P:N-acetylglucosamine catabolic process"/>
    <property type="evidence" value="ECO:0007669"/>
    <property type="project" value="TreeGrafter"/>
</dbReference>
<gene>
    <name evidence="4" type="ORF">HMPREF9087_0064</name>
</gene>
<organism evidence="4 5">
    <name type="scientific">Enterococcus casseliflavus ATCC 12755</name>
    <dbReference type="NCBI Taxonomy" id="888066"/>
    <lineage>
        <taxon>Bacteria</taxon>
        <taxon>Bacillati</taxon>
        <taxon>Bacillota</taxon>
        <taxon>Bacilli</taxon>
        <taxon>Lactobacillales</taxon>
        <taxon>Enterococcaceae</taxon>
        <taxon>Enterococcus</taxon>
    </lineage>
</organism>
<dbReference type="GO" id="GO:0006043">
    <property type="term" value="P:glucosamine catabolic process"/>
    <property type="evidence" value="ECO:0007669"/>
    <property type="project" value="TreeGrafter"/>
</dbReference>
<dbReference type="GO" id="GO:0019262">
    <property type="term" value="P:N-acetylneuraminate catabolic process"/>
    <property type="evidence" value="ECO:0007669"/>
    <property type="project" value="TreeGrafter"/>
</dbReference>
<dbReference type="Pfam" id="PF01182">
    <property type="entry name" value="Glucosamine_iso"/>
    <property type="match status" value="1"/>
</dbReference>
<dbReference type="EMBL" id="AEWT01000001">
    <property type="protein sequence ID" value="EGC71314.1"/>
    <property type="molecule type" value="Genomic_DNA"/>
</dbReference>
<protein>
    <submittedName>
        <fullName evidence="4">Putative glucosamine-6-phosphate deaminase</fullName>
    </submittedName>
</protein>
<dbReference type="PANTHER" id="PTHR11280:SF5">
    <property type="entry name" value="GLUCOSAMINE-6-PHOSPHATE ISOMERASE"/>
    <property type="match status" value="1"/>
</dbReference>
<evidence type="ECO:0000259" key="3">
    <source>
        <dbReference type="Pfam" id="PF01182"/>
    </source>
</evidence>
<evidence type="ECO:0000256" key="2">
    <source>
        <dbReference type="ARBA" id="ARBA00023277"/>
    </source>
</evidence>
<dbReference type="GO" id="GO:0005737">
    <property type="term" value="C:cytoplasm"/>
    <property type="evidence" value="ECO:0007669"/>
    <property type="project" value="TreeGrafter"/>
</dbReference>
<dbReference type="AlphaFoldDB" id="F0EF46"/>
<evidence type="ECO:0000313" key="4">
    <source>
        <dbReference type="EMBL" id="EGC71314.1"/>
    </source>
</evidence>